<proteinExistence type="predicted"/>
<protein>
    <submittedName>
        <fullName evidence="1">Uncharacterized protein</fullName>
    </submittedName>
</protein>
<comment type="caution">
    <text evidence="1">The sequence shown here is derived from an EMBL/GenBank/DDBJ whole genome shotgun (WGS) entry which is preliminary data.</text>
</comment>
<evidence type="ECO:0000313" key="2">
    <source>
        <dbReference type="Proteomes" id="UP000823388"/>
    </source>
</evidence>
<dbReference type="AlphaFoldDB" id="A0A8T0XN21"/>
<reference evidence="1" key="1">
    <citation type="submission" date="2020-05" db="EMBL/GenBank/DDBJ databases">
        <title>WGS assembly of Panicum virgatum.</title>
        <authorList>
            <person name="Lovell J.T."/>
            <person name="Jenkins J."/>
            <person name="Shu S."/>
            <person name="Juenger T.E."/>
            <person name="Schmutz J."/>
        </authorList>
    </citation>
    <scope>NUCLEOTIDE SEQUENCE</scope>
    <source>
        <strain evidence="1">AP13</strain>
    </source>
</reference>
<evidence type="ECO:0000313" key="1">
    <source>
        <dbReference type="EMBL" id="KAG2659426.1"/>
    </source>
</evidence>
<dbReference type="Proteomes" id="UP000823388">
    <property type="component" value="Chromosome 1K"/>
</dbReference>
<gene>
    <name evidence="1" type="ORF">PVAP13_1KG355425</name>
</gene>
<name>A0A8T0XN21_PANVG</name>
<dbReference type="EMBL" id="CM029037">
    <property type="protein sequence ID" value="KAG2659426.1"/>
    <property type="molecule type" value="Genomic_DNA"/>
</dbReference>
<organism evidence="1 2">
    <name type="scientific">Panicum virgatum</name>
    <name type="common">Blackwell switchgrass</name>
    <dbReference type="NCBI Taxonomy" id="38727"/>
    <lineage>
        <taxon>Eukaryota</taxon>
        <taxon>Viridiplantae</taxon>
        <taxon>Streptophyta</taxon>
        <taxon>Embryophyta</taxon>
        <taxon>Tracheophyta</taxon>
        <taxon>Spermatophyta</taxon>
        <taxon>Magnoliopsida</taxon>
        <taxon>Liliopsida</taxon>
        <taxon>Poales</taxon>
        <taxon>Poaceae</taxon>
        <taxon>PACMAD clade</taxon>
        <taxon>Panicoideae</taxon>
        <taxon>Panicodae</taxon>
        <taxon>Paniceae</taxon>
        <taxon>Panicinae</taxon>
        <taxon>Panicum</taxon>
        <taxon>Panicum sect. Hiantes</taxon>
    </lineage>
</organism>
<keyword evidence="2" id="KW-1185">Reference proteome</keyword>
<accession>A0A8T0XN21</accession>
<sequence length="99" mass="11059">MFTKGASPIALLHAAASECSLQYASLITEIASDQTILCGVELELPPQELMAPRRDFFLGTCSFRSLRILCQSMCKSSVISANFFQSQNNKLLLQWHNYL</sequence>